<evidence type="ECO:0008006" key="2">
    <source>
        <dbReference type="Google" id="ProtNLM"/>
    </source>
</evidence>
<organism evidence="1">
    <name type="scientific">marine sediment metagenome</name>
    <dbReference type="NCBI Taxonomy" id="412755"/>
    <lineage>
        <taxon>unclassified sequences</taxon>
        <taxon>metagenomes</taxon>
        <taxon>ecological metagenomes</taxon>
    </lineage>
</organism>
<feature type="non-terminal residue" evidence="1">
    <location>
        <position position="1"/>
    </location>
</feature>
<evidence type="ECO:0000313" key="1">
    <source>
        <dbReference type="EMBL" id="GAH66587.1"/>
    </source>
</evidence>
<name>X1HB32_9ZZZZ</name>
<dbReference type="AlphaFoldDB" id="X1HB32"/>
<accession>X1HB32</accession>
<gene>
    <name evidence="1" type="ORF">S03H2_46785</name>
</gene>
<sequence>HKGILIATSTQPVKIDIYNSTPAIIETFYLPPNWLYWYPHSVYGITATLFPAGVGTASYVGVTAFN</sequence>
<reference evidence="1" key="1">
    <citation type="journal article" date="2014" name="Front. Microbiol.">
        <title>High frequency of phylogenetically diverse reductive dehalogenase-homologous genes in deep subseafloor sedimentary metagenomes.</title>
        <authorList>
            <person name="Kawai M."/>
            <person name="Futagami T."/>
            <person name="Toyoda A."/>
            <person name="Takaki Y."/>
            <person name="Nishi S."/>
            <person name="Hori S."/>
            <person name="Arai W."/>
            <person name="Tsubouchi T."/>
            <person name="Morono Y."/>
            <person name="Uchiyama I."/>
            <person name="Ito T."/>
            <person name="Fujiyama A."/>
            <person name="Inagaki F."/>
            <person name="Takami H."/>
        </authorList>
    </citation>
    <scope>NUCLEOTIDE SEQUENCE</scope>
    <source>
        <strain evidence="1">Expedition CK06-06</strain>
    </source>
</reference>
<dbReference type="EMBL" id="BARU01029410">
    <property type="protein sequence ID" value="GAH66587.1"/>
    <property type="molecule type" value="Genomic_DNA"/>
</dbReference>
<proteinExistence type="predicted"/>
<comment type="caution">
    <text evidence="1">The sequence shown here is derived from an EMBL/GenBank/DDBJ whole genome shotgun (WGS) entry which is preliminary data.</text>
</comment>
<protein>
    <recommendedName>
        <fullName evidence="2">IgGFc-binding protein N-terminal domain-containing protein</fullName>
    </recommendedName>
</protein>